<name>A0A0E9R8L6_ANGAN</name>
<proteinExistence type="predicted"/>
<reference evidence="1" key="2">
    <citation type="journal article" date="2015" name="Fish Shellfish Immunol.">
        <title>Early steps in the European eel (Anguilla anguilla)-Vibrio vulnificus interaction in the gills: Role of the RtxA13 toxin.</title>
        <authorList>
            <person name="Callol A."/>
            <person name="Pajuelo D."/>
            <person name="Ebbesson L."/>
            <person name="Teles M."/>
            <person name="MacKenzie S."/>
            <person name="Amaro C."/>
        </authorList>
    </citation>
    <scope>NUCLEOTIDE SEQUENCE</scope>
</reference>
<evidence type="ECO:0000313" key="1">
    <source>
        <dbReference type="EMBL" id="JAH24800.1"/>
    </source>
</evidence>
<protein>
    <submittedName>
        <fullName evidence="1">Uncharacterized protein</fullName>
    </submittedName>
</protein>
<sequence>MTIIKIHVELIFHLQQKETSTPVFRTYRHTPREKKEQKIFARGRRGIDKMIFVFSRMKEKAE</sequence>
<dbReference type="AlphaFoldDB" id="A0A0E9R8L6"/>
<reference evidence="1" key="1">
    <citation type="submission" date="2014-11" db="EMBL/GenBank/DDBJ databases">
        <authorList>
            <person name="Amaro Gonzalez C."/>
        </authorList>
    </citation>
    <scope>NUCLEOTIDE SEQUENCE</scope>
</reference>
<organism evidence="1">
    <name type="scientific">Anguilla anguilla</name>
    <name type="common">European freshwater eel</name>
    <name type="synonym">Muraena anguilla</name>
    <dbReference type="NCBI Taxonomy" id="7936"/>
    <lineage>
        <taxon>Eukaryota</taxon>
        <taxon>Metazoa</taxon>
        <taxon>Chordata</taxon>
        <taxon>Craniata</taxon>
        <taxon>Vertebrata</taxon>
        <taxon>Euteleostomi</taxon>
        <taxon>Actinopterygii</taxon>
        <taxon>Neopterygii</taxon>
        <taxon>Teleostei</taxon>
        <taxon>Anguilliformes</taxon>
        <taxon>Anguillidae</taxon>
        <taxon>Anguilla</taxon>
    </lineage>
</organism>
<accession>A0A0E9R8L6</accession>
<dbReference type="EMBL" id="GBXM01083777">
    <property type="protein sequence ID" value="JAH24800.1"/>
    <property type="molecule type" value="Transcribed_RNA"/>
</dbReference>